<keyword evidence="11" id="KW-0547">Nucleotide-binding</keyword>
<dbReference type="EMBL" id="JAXIVS010000008">
    <property type="protein sequence ID" value="MDY7229391.1"/>
    <property type="molecule type" value="Genomic_DNA"/>
</dbReference>
<dbReference type="Gene3D" id="3.30.565.10">
    <property type="entry name" value="Histidine kinase-like ATPase, C-terminal domain"/>
    <property type="match status" value="1"/>
</dbReference>
<dbReference type="SMART" id="SM00387">
    <property type="entry name" value="HATPase_c"/>
    <property type="match status" value="1"/>
</dbReference>
<name>A0ABU5H7V5_9BACT</name>
<keyword evidence="11" id="KW-0067">ATP-binding</keyword>
<dbReference type="InterPro" id="IPR004358">
    <property type="entry name" value="Sig_transdc_His_kin-like_C"/>
</dbReference>
<feature type="domain" description="HAMP" evidence="10">
    <location>
        <begin position="209"/>
        <end position="261"/>
    </location>
</feature>
<dbReference type="PANTHER" id="PTHR43065:SF50">
    <property type="entry name" value="HISTIDINE KINASE"/>
    <property type="match status" value="1"/>
</dbReference>
<dbReference type="Gene3D" id="1.10.287.130">
    <property type="match status" value="1"/>
</dbReference>
<feature type="transmembrane region" description="Helical" evidence="7">
    <location>
        <begin position="194"/>
        <end position="211"/>
    </location>
</feature>
<dbReference type="GO" id="GO:0005524">
    <property type="term" value="F:ATP binding"/>
    <property type="evidence" value="ECO:0007669"/>
    <property type="project" value="UniProtKB-KW"/>
</dbReference>
<dbReference type="SMART" id="SM00388">
    <property type="entry name" value="HisKA"/>
    <property type="match status" value="1"/>
</dbReference>
<dbReference type="SUPFAM" id="SSF55785">
    <property type="entry name" value="PYP-like sensor domain (PAS domain)"/>
    <property type="match status" value="1"/>
</dbReference>
<evidence type="ECO:0000256" key="7">
    <source>
        <dbReference type="SAM" id="Phobius"/>
    </source>
</evidence>
<accession>A0ABU5H7V5</accession>
<evidence type="ECO:0000256" key="6">
    <source>
        <dbReference type="ARBA" id="ARBA00022777"/>
    </source>
</evidence>
<keyword evidence="4" id="KW-0597">Phosphoprotein</keyword>
<dbReference type="SMART" id="SM00091">
    <property type="entry name" value="PAS"/>
    <property type="match status" value="1"/>
</dbReference>
<feature type="domain" description="Histidine kinase" evidence="8">
    <location>
        <begin position="396"/>
        <end position="621"/>
    </location>
</feature>
<organism evidence="11 12">
    <name type="scientific">Hyalangium rubrum</name>
    <dbReference type="NCBI Taxonomy" id="3103134"/>
    <lineage>
        <taxon>Bacteria</taxon>
        <taxon>Pseudomonadati</taxon>
        <taxon>Myxococcota</taxon>
        <taxon>Myxococcia</taxon>
        <taxon>Myxococcales</taxon>
        <taxon>Cystobacterineae</taxon>
        <taxon>Archangiaceae</taxon>
        <taxon>Hyalangium</taxon>
    </lineage>
</organism>
<dbReference type="SUPFAM" id="SSF47384">
    <property type="entry name" value="Homodimeric domain of signal transducing histidine kinase"/>
    <property type="match status" value="1"/>
</dbReference>
<dbReference type="PROSITE" id="PS50109">
    <property type="entry name" value="HIS_KIN"/>
    <property type="match status" value="1"/>
</dbReference>
<dbReference type="InterPro" id="IPR000014">
    <property type="entry name" value="PAS"/>
</dbReference>
<dbReference type="PRINTS" id="PR00344">
    <property type="entry name" value="BCTRLSENSOR"/>
</dbReference>
<evidence type="ECO:0000256" key="4">
    <source>
        <dbReference type="ARBA" id="ARBA00022553"/>
    </source>
</evidence>
<evidence type="ECO:0000313" key="11">
    <source>
        <dbReference type="EMBL" id="MDY7229391.1"/>
    </source>
</evidence>
<gene>
    <name evidence="11" type="ORF">SYV04_23560</name>
</gene>
<proteinExistence type="predicted"/>
<dbReference type="InterPro" id="IPR036097">
    <property type="entry name" value="HisK_dim/P_sf"/>
</dbReference>
<feature type="domain" description="PAS" evidence="9">
    <location>
        <begin position="266"/>
        <end position="336"/>
    </location>
</feature>
<keyword evidence="12" id="KW-1185">Reference proteome</keyword>
<dbReference type="Gene3D" id="3.30.450.20">
    <property type="entry name" value="PAS domain"/>
    <property type="match status" value="1"/>
</dbReference>
<evidence type="ECO:0000256" key="1">
    <source>
        <dbReference type="ARBA" id="ARBA00000085"/>
    </source>
</evidence>
<evidence type="ECO:0000259" key="10">
    <source>
        <dbReference type="PROSITE" id="PS50885"/>
    </source>
</evidence>
<dbReference type="InterPro" id="IPR036890">
    <property type="entry name" value="HATPase_C_sf"/>
</dbReference>
<dbReference type="Proteomes" id="UP001291309">
    <property type="component" value="Unassembled WGS sequence"/>
</dbReference>
<dbReference type="Pfam" id="PF00512">
    <property type="entry name" value="HisKA"/>
    <property type="match status" value="1"/>
</dbReference>
<comment type="subcellular location">
    <subcellularLocation>
        <location evidence="2">Membrane</location>
    </subcellularLocation>
</comment>
<evidence type="ECO:0000259" key="8">
    <source>
        <dbReference type="PROSITE" id="PS50109"/>
    </source>
</evidence>
<evidence type="ECO:0000259" key="9">
    <source>
        <dbReference type="PROSITE" id="PS50112"/>
    </source>
</evidence>
<evidence type="ECO:0000256" key="5">
    <source>
        <dbReference type="ARBA" id="ARBA00022679"/>
    </source>
</evidence>
<evidence type="ECO:0000256" key="2">
    <source>
        <dbReference type="ARBA" id="ARBA00004370"/>
    </source>
</evidence>
<dbReference type="CDD" id="cd06225">
    <property type="entry name" value="HAMP"/>
    <property type="match status" value="1"/>
</dbReference>
<dbReference type="Pfam" id="PF02518">
    <property type="entry name" value="HATPase_c"/>
    <property type="match status" value="1"/>
</dbReference>
<dbReference type="InterPro" id="IPR003660">
    <property type="entry name" value="HAMP_dom"/>
</dbReference>
<comment type="catalytic activity">
    <reaction evidence="1">
        <text>ATP + protein L-histidine = ADP + protein N-phospho-L-histidine.</text>
        <dbReference type="EC" id="2.7.13.3"/>
    </reaction>
</comment>
<dbReference type="CDD" id="cd00082">
    <property type="entry name" value="HisKA"/>
    <property type="match status" value="1"/>
</dbReference>
<keyword evidence="7" id="KW-0472">Membrane</keyword>
<dbReference type="NCBIfam" id="TIGR00229">
    <property type="entry name" value="sensory_box"/>
    <property type="match status" value="1"/>
</dbReference>
<dbReference type="InterPro" id="IPR005467">
    <property type="entry name" value="His_kinase_dom"/>
</dbReference>
<dbReference type="PROSITE" id="PS50885">
    <property type="entry name" value="HAMP"/>
    <property type="match status" value="1"/>
</dbReference>
<dbReference type="InterPro" id="IPR003594">
    <property type="entry name" value="HATPase_dom"/>
</dbReference>
<dbReference type="Gene3D" id="6.10.340.10">
    <property type="match status" value="1"/>
</dbReference>
<dbReference type="CDD" id="cd00130">
    <property type="entry name" value="PAS"/>
    <property type="match status" value="1"/>
</dbReference>
<keyword evidence="7" id="KW-1133">Transmembrane helix</keyword>
<sequence length="623" mass="69177">MSPTPRHRWQRTAGIPLLLVLIYAVCFGLYSLRRETQTSVRNDERFTLRKVTVEMAQLQSTLETFLREGKLTVARELVAGMSSNPHLQVGLLIDDRQTVVASTRLALLDRKVSEAWPELLRLEHAERMGRARRHMTGIVEVSADGQRVVGYYPVFLSFDRLPEKVGFLYFQHDLATLKAASLYEVQRSVLRSSLMLLLIAGTMGLVIQLTLGRRIQRLTEAAREVVAGKPGVASTEESDDALGRLGQAVSQMAEQIGRNQQELEENEARFQTLIERSPDATFIHWEGKVVFHNPAAAALLGYAQATELRGRQVAELVAPEDVAALTGPMESDTPREVRWVHLAGRQVLGEVVTFPLVFERQPMRVSIVRDITERRQFQDKLNAADRMASLGTLAAGVAHEINNPLSFMLSNVRFVSEELRALSDGWDAPTRERLREVHAALEETLAGGDRVRDIVRDLRTFSRRDEGARGPVNLHSVLDLCGNIARGQLRHRAQLVKDYGVLPLIHGSESRLGQLFLNLIVNAAQAIPEGRDPKVQEVRVTTRREGADWVVVEVKDTGVGISPEHQRRLFEPFFTTKPEGVGTGLGLSICHGIVSALGGRITVESEPGHGSTFRVFLPVGATA</sequence>
<keyword evidence="7" id="KW-0812">Transmembrane</keyword>
<dbReference type="EC" id="2.7.13.3" evidence="3"/>
<dbReference type="PANTHER" id="PTHR43065">
    <property type="entry name" value="SENSOR HISTIDINE KINASE"/>
    <property type="match status" value="1"/>
</dbReference>
<dbReference type="Pfam" id="PF13188">
    <property type="entry name" value="PAS_8"/>
    <property type="match status" value="1"/>
</dbReference>
<comment type="caution">
    <text evidence="11">The sequence shown here is derived from an EMBL/GenBank/DDBJ whole genome shotgun (WGS) entry which is preliminary data.</text>
</comment>
<protein>
    <recommendedName>
        <fullName evidence="3">histidine kinase</fullName>
        <ecNumber evidence="3">2.7.13.3</ecNumber>
    </recommendedName>
</protein>
<evidence type="ECO:0000313" key="12">
    <source>
        <dbReference type="Proteomes" id="UP001291309"/>
    </source>
</evidence>
<dbReference type="InterPro" id="IPR035965">
    <property type="entry name" value="PAS-like_dom_sf"/>
</dbReference>
<dbReference type="SMART" id="SM00304">
    <property type="entry name" value="HAMP"/>
    <property type="match status" value="1"/>
</dbReference>
<dbReference type="RefSeq" id="WP_321548117.1">
    <property type="nucleotide sequence ID" value="NZ_JAXIVS010000008.1"/>
</dbReference>
<dbReference type="PROSITE" id="PS50112">
    <property type="entry name" value="PAS"/>
    <property type="match status" value="1"/>
</dbReference>
<keyword evidence="6" id="KW-0418">Kinase</keyword>
<evidence type="ECO:0000256" key="3">
    <source>
        <dbReference type="ARBA" id="ARBA00012438"/>
    </source>
</evidence>
<keyword evidence="5" id="KW-0808">Transferase</keyword>
<feature type="transmembrane region" description="Helical" evidence="7">
    <location>
        <begin position="12"/>
        <end position="32"/>
    </location>
</feature>
<dbReference type="SUPFAM" id="SSF55874">
    <property type="entry name" value="ATPase domain of HSP90 chaperone/DNA topoisomerase II/histidine kinase"/>
    <property type="match status" value="1"/>
</dbReference>
<reference evidence="11 12" key="1">
    <citation type="submission" date="2023-12" db="EMBL/GenBank/DDBJ databases">
        <title>the genome sequence of Hyalangium sp. s54d21.</title>
        <authorList>
            <person name="Zhang X."/>
        </authorList>
    </citation>
    <scope>NUCLEOTIDE SEQUENCE [LARGE SCALE GENOMIC DNA]</scope>
    <source>
        <strain evidence="12">s54d21</strain>
    </source>
</reference>
<dbReference type="InterPro" id="IPR003661">
    <property type="entry name" value="HisK_dim/P_dom"/>
</dbReference>